<evidence type="ECO:0000256" key="5">
    <source>
        <dbReference type="ARBA" id="ARBA00022840"/>
    </source>
</evidence>
<keyword evidence="1" id="KW-0723">Serine/threonine-protein kinase</keyword>
<evidence type="ECO:0000313" key="9">
    <source>
        <dbReference type="EMBL" id="KAJ6238830.1"/>
    </source>
</evidence>
<keyword evidence="9" id="KW-0648">Protein biosynthesis</keyword>
<feature type="compositionally biased region" description="Basic residues" evidence="7">
    <location>
        <begin position="115"/>
        <end position="165"/>
    </location>
</feature>
<keyword evidence="6" id="KW-0175">Coiled coil</keyword>
<keyword evidence="5" id="KW-0067">ATP-binding</keyword>
<organism evidence="9 10">
    <name type="scientific">Anaeramoeba flamelloides</name>
    <dbReference type="NCBI Taxonomy" id="1746091"/>
    <lineage>
        <taxon>Eukaryota</taxon>
        <taxon>Metamonada</taxon>
        <taxon>Anaeramoebidae</taxon>
        <taxon>Anaeramoeba</taxon>
    </lineage>
</organism>
<evidence type="ECO:0000256" key="7">
    <source>
        <dbReference type="SAM" id="MobiDB-lite"/>
    </source>
</evidence>
<evidence type="ECO:0000256" key="6">
    <source>
        <dbReference type="SAM" id="Coils"/>
    </source>
</evidence>
<protein>
    <submittedName>
        <fullName evidence="9">Eukaryotic elongation factor 2 kinase-related</fullName>
    </submittedName>
</protein>
<feature type="compositionally biased region" description="Basic residues" evidence="7">
    <location>
        <begin position="1"/>
        <end position="12"/>
    </location>
</feature>
<dbReference type="PANTHER" id="PTHR45992">
    <property type="entry name" value="EUKARYOTIC ELONGATION FACTOR 2 KINASE-RELATED"/>
    <property type="match status" value="1"/>
</dbReference>
<feature type="region of interest" description="Disordered" evidence="7">
    <location>
        <begin position="1"/>
        <end position="186"/>
    </location>
</feature>
<feature type="compositionally biased region" description="Basic residues" evidence="7">
    <location>
        <begin position="173"/>
        <end position="186"/>
    </location>
</feature>
<dbReference type="GO" id="GO:0016301">
    <property type="term" value="F:kinase activity"/>
    <property type="evidence" value="ECO:0007669"/>
    <property type="project" value="UniProtKB-KW"/>
</dbReference>
<dbReference type="GO" id="GO:0003746">
    <property type="term" value="F:translation elongation factor activity"/>
    <property type="evidence" value="ECO:0007669"/>
    <property type="project" value="UniProtKB-KW"/>
</dbReference>
<evidence type="ECO:0000256" key="1">
    <source>
        <dbReference type="ARBA" id="ARBA00022527"/>
    </source>
</evidence>
<proteinExistence type="predicted"/>
<evidence type="ECO:0000256" key="2">
    <source>
        <dbReference type="ARBA" id="ARBA00022679"/>
    </source>
</evidence>
<dbReference type="InterPro" id="IPR011009">
    <property type="entry name" value="Kinase-like_dom_sf"/>
</dbReference>
<dbReference type="PANTHER" id="PTHR45992:SF2">
    <property type="entry name" value="EUKARYOTIC ELONGATION FACTOR 2 KINASE"/>
    <property type="match status" value="1"/>
</dbReference>
<sequence length="998" mass="117463">MSKRYKKDKKNKNKSDSPISSDTSSQNSSSYSNNSSSSYSQSSNDSSLSSMSSESSEPSSTGGSYESNTSTSSSSLSNSGNDKRSTKTKVGTKKKKYYKRRNFITRKTPKEKMKNKTQKQKKYKVKGKLKRKKKRKKKSKREGRGKGKGKGNGKGKRKEKRKRKDRLYEKEKNKKRTKIRRKKIKKKKTEIETEKDLEKEFGLSKIEQFKTEQEDQSYQKPILEHFKPEEIQKKIDYDISIKSKQEEKSKLNHKIISQRKCIDRLKKKDLVTLNELNTKIINSSKDIINLKDDNCVILKLALKKICSNKRKGFHSLDCDNYLKCIDLCIIINITDKIQNDFESFQNNLFGWINCIYTTFQQILRVSVIITYKKQGITNKNYQKRNQNLDLNSNQVIKSRDNKYIILIYDFVIINSVPVIKSIINTIITFIDKQKKMNHNNKNDNNNNNNRTKENENIKTKYYSSNILDSLNQTKKLNWISESRLILHFASLYKYKNKDSLKKVIHNEQQNNNIEEDIDNKKEEEETMNQKEMHNKENKEFVIRAKKFIKKSVLWYLINREIYYYFVKMDLTTNKHCEKFMKEYKYYDLPNSIQVRKYNNTVTGLPILTMVAKVLQNGITNKERDLKKYLDSLKMPLYCQKIIRKEKTIFCYNEKLDSQVDEEKFWTDEYDATIIRLDPKFTFEDLENHKFHFEYYKTKIKINVKPLGSGKFRTAHKMVDLIFGKNLVAKRFNITGKSTEDQKQDSIKEMVIQTLTKNLAQKFNSLLQKQVINYLDVFVYYVPGFKKNQFLCVEPFIEGTFTKWSNNGKWKYDFTKHTLIHCFSHWSYQFTKKKLLVVDLQGVDNVLTDPSIHFVDSKLDLISNLGENGIAEWFRTHLCSENCKRFNLEKNEKSPSHDDLAEDQISKENCKKLICSNPWCTKFVSNIKFPLKLKNVHYCKDCIQNGGKEGILKKMKVNQVKKIPFEIKIKFIGILDQKKGDKKKKGEKKGKKKGDGVKF</sequence>
<evidence type="ECO:0000256" key="4">
    <source>
        <dbReference type="ARBA" id="ARBA00022777"/>
    </source>
</evidence>
<evidence type="ECO:0000313" key="10">
    <source>
        <dbReference type="Proteomes" id="UP001150062"/>
    </source>
</evidence>
<keyword evidence="9" id="KW-0251">Elongation factor</keyword>
<evidence type="ECO:0000256" key="3">
    <source>
        <dbReference type="ARBA" id="ARBA00022741"/>
    </source>
</evidence>
<accession>A0ABQ8Y2K9</accession>
<dbReference type="InterPro" id="IPR004166">
    <property type="entry name" value="a-kinase_dom"/>
</dbReference>
<reference evidence="9" key="1">
    <citation type="submission" date="2022-08" db="EMBL/GenBank/DDBJ databases">
        <title>Novel sulfate-reducing endosymbionts in the free-living metamonad Anaeramoeba.</title>
        <authorList>
            <person name="Jerlstrom-Hultqvist J."/>
            <person name="Cepicka I."/>
            <person name="Gallot-Lavallee L."/>
            <person name="Salas-Leiva D."/>
            <person name="Curtis B.A."/>
            <person name="Zahonova K."/>
            <person name="Pipaliya S."/>
            <person name="Dacks J."/>
            <person name="Roger A.J."/>
        </authorList>
    </citation>
    <scope>NUCLEOTIDE SEQUENCE</scope>
    <source>
        <strain evidence="9">Schooner1</strain>
    </source>
</reference>
<feature type="compositionally biased region" description="Low complexity" evidence="7">
    <location>
        <begin position="16"/>
        <end position="80"/>
    </location>
</feature>
<dbReference type="CDD" id="cd04515">
    <property type="entry name" value="Alpha_kinase"/>
    <property type="match status" value="1"/>
</dbReference>
<dbReference type="InterPro" id="IPR051852">
    <property type="entry name" value="Alpha-type_PK"/>
</dbReference>
<gene>
    <name evidence="9" type="ORF">M0813_26060</name>
</gene>
<dbReference type="EMBL" id="JAOAOG010000232">
    <property type="protein sequence ID" value="KAJ6238830.1"/>
    <property type="molecule type" value="Genomic_DNA"/>
</dbReference>
<keyword evidence="10" id="KW-1185">Reference proteome</keyword>
<keyword evidence="4 9" id="KW-0418">Kinase</keyword>
<comment type="caution">
    <text evidence="9">The sequence shown here is derived from an EMBL/GenBank/DDBJ whole genome shotgun (WGS) entry which is preliminary data.</text>
</comment>
<dbReference type="Gene3D" id="3.20.200.10">
    <property type="entry name" value="MHCK/EF2 kinase"/>
    <property type="match status" value="1"/>
</dbReference>
<feature type="region of interest" description="Disordered" evidence="7">
    <location>
        <begin position="436"/>
        <end position="455"/>
    </location>
</feature>
<dbReference type="Pfam" id="PF02816">
    <property type="entry name" value="Alpha_kinase"/>
    <property type="match status" value="1"/>
</dbReference>
<feature type="compositionally biased region" description="Basic residues" evidence="7">
    <location>
        <begin position="86"/>
        <end position="107"/>
    </location>
</feature>
<dbReference type="PROSITE" id="PS51158">
    <property type="entry name" value="ALPHA_KINASE"/>
    <property type="match status" value="1"/>
</dbReference>
<feature type="region of interest" description="Disordered" evidence="7">
    <location>
        <begin position="976"/>
        <end position="998"/>
    </location>
</feature>
<feature type="coiled-coil region" evidence="6">
    <location>
        <begin position="503"/>
        <end position="530"/>
    </location>
</feature>
<keyword evidence="3" id="KW-0547">Nucleotide-binding</keyword>
<name>A0ABQ8Y2K9_9EUKA</name>
<dbReference type="SUPFAM" id="SSF56112">
    <property type="entry name" value="Protein kinase-like (PK-like)"/>
    <property type="match status" value="1"/>
</dbReference>
<dbReference type="SMART" id="SM00811">
    <property type="entry name" value="Alpha_kinase"/>
    <property type="match status" value="1"/>
</dbReference>
<keyword evidence="2" id="KW-0808">Transferase</keyword>
<feature type="compositionally biased region" description="Basic residues" evidence="7">
    <location>
        <begin position="979"/>
        <end position="991"/>
    </location>
</feature>
<feature type="domain" description="Alpha-type protein kinase" evidence="8">
    <location>
        <begin position="682"/>
        <end position="890"/>
    </location>
</feature>
<dbReference type="Proteomes" id="UP001150062">
    <property type="component" value="Unassembled WGS sequence"/>
</dbReference>
<evidence type="ECO:0000259" key="8">
    <source>
        <dbReference type="PROSITE" id="PS51158"/>
    </source>
</evidence>